<dbReference type="EMBL" id="JACCFW010000001">
    <property type="protein sequence ID" value="NYJ73889.1"/>
    <property type="molecule type" value="Genomic_DNA"/>
</dbReference>
<dbReference type="GO" id="GO:0140359">
    <property type="term" value="F:ABC-type transporter activity"/>
    <property type="evidence" value="ECO:0007669"/>
    <property type="project" value="InterPro"/>
</dbReference>
<feature type="transmembrane region" description="Helical" evidence="10">
    <location>
        <begin position="669"/>
        <end position="691"/>
    </location>
</feature>
<keyword evidence="5" id="KW-0547">Nucleotide-binding</keyword>
<evidence type="ECO:0000256" key="5">
    <source>
        <dbReference type="ARBA" id="ARBA00022741"/>
    </source>
</evidence>
<dbReference type="PROSITE" id="PS50006">
    <property type="entry name" value="FHA_DOMAIN"/>
    <property type="match status" value="2"/>
</dbReference>
<dbReference type="Gene3D" id="3.40.50.300">
    <property type="entry name" value="P-loop containing nucleotide triphosphate hydrolases"/>
    <property type="match status" value="1"/>
</dbReference>
<sequence>MDGYDDRGHAGDLTLAFPGGVRPLAPGESITVGRSRDCELSIPEAGASRRHVGLTRQGATVVASDLGSANGTWIDGRRITGPTVVPAGGVIRLGGAQGPTLQVRFVPAPAPQPTGVPAGQLPRSRPTAAPAPALAPSNTGVVFDRYQLPSGPMPERRPEPGGYAAVSSSVPQVIPAPDQFRPDRGGWQPSGPMVLGIGRGLENQIVLDDLLVSRRHTELVPQDGGFEVHDLGSRNGTYVNGQRVEVGRLGEGDLLAVGHSRFTVRHGQLVASVDQGDVAFIANHLSYALSDGKLLLDDVSFALPGSSLLAIIGPSGAGKSTMLKALTGSQPATSGEVYYDSRDLYQNFQDLRHRIGVVPQDDVVHRQLTVRQALRFAAELRFPDDLDAHLRMQRVEEVMAELGLSEHADTRVDRLSGGQRKRTSVALELLTRPSLLFLDEPTSGLDPGLDKQVMQTLRDLADGGRTVAVITHSVANLHVCDKVLLLAPGGRVAYFGPPDQLLPFFGARDHADVFNAVTADPAGVQHRFRTSPLQDEQVAGPLRAPRGDGGPQERPPRQQSITSQLSTLARRHVRVILADRGYAAFMVLLPIVLALLTMVVPGRYGLSFTTFLEGGQPIPRSGIEASQILVILILGSVFMGTAVSVRELVGERAIFKRERAVGLSSTGYVLAKLLIFGLLTLLQAVVLVLLVETRKAPPSSAVLLGSPTLELIIACWLTALSAMALGLLMSSVVRTSEQVMPLLVVSIMAQLVLCGGLFPVTGRIVLEQVSWLAPARWGFSLAAVTVDLDRFTLNDKDPLWEHTLSNGTLAASMLLVLTVLFAGLTLWRLTLKTSE</sequence>
<dbReference type="InterPro" id="IPR000253">
    <property type="entry name" value="FHA_dom"/>
</dbReference>
<proteinExistence type="predicted"/>
<dbReference type="InterPro" id="IPR050352">
    <property type="entry name" value="ABCG_transporters"/>
</dbReference>
<evidence type="ECO:0000256" key="1">
    <source>
        <dbReference type="ARBA" id="ARBA00004141"/>
    </source>
</evidence>
<feature type="transmembrane region" description="Helical" evidence="10">
    <location>
        <begin position="809"/>
        <end position="829"/>
    </location>
</feature>
<keyword evidence="2" id="KW-0813">Transport</keyword>
<dbReference type="GO" id="GO:0005524">
    <property type="term" value="F:ATP binding"/>
    <property type="evidence" value="ECO:0007669"/>
    <property type="project" value="UniProtKB-KW"/>
</dbReference>
<dbReference type="GO" id="GO:0016887">
    <property type="term" value="F:ATP hydrolysis activity"/>
    <property type="evidence" value="ECO:0007669"/>
    <property type="project" value="InterPro"/>
</dbReference>
<keyword evidence="4 10" id="KW-0812">Transmembrane</keyword>
<organism evidence="13 14">
    <name type="scientific">Allobranchiibius huperziae</name>
    <dbReference type="NCBI Taxonomy" id="1874116"/>
    <lineage>
        <taxon>Bacteria</taxon>
        <taxon>Bacillati</taxon>
        <taxon>Actinomycetota</taxon>
        <taxon>Actinomycetes</taxon>
        <taxon>Micrococcales</taxon>
        <taxon>Dermacoccaceae</taxon>
        <taxon>Allobranchiibius</taxon>
    </lineage>
</organism>
<dbReference type="PANTHER" id="PTHR48041">
    <property type="entry name" value="ABC TRANSPORTER G FAMILY MEMBER 28"/>
    <property type="match status" value="1"/>
</dbReference>
<evidence type="ECO:0000256" key="7">
    <source>
        <dbReference type="ARBA" id="ARBA00022989"/>
    </source>
</evidence>
<dbReference type="CDD" id="cd00060">
    <property type="entry name" value="FHA"/>
    <property type="match status" value="2"/>
</dbReference>
<dbReference type="PANTHER" id="PTHR48041:SF139">
    <property type="entry name" value="PROTEIN SCARLET"/>
    <property type="match status" value="1"/>
</dbReference>
<keyword evidence="8 10" id="KW-0472">Membrane</keyword>
<dbReference type="AlphaFoldDB" id="A0A853DD18"/>
<evidence type="ECO:0000256" key="10">
    <source>
        <dbReference type="SAM" id="Phobius"/>
    </source>
</evidence>
<name>A0A853DD18_9MICO</name>
<dbReference type="GO" id="GO:0016020">
    <property type="term" value="C:membrane"/>
    <property type="evidence" value="ECO:0007669"/>
    <property type="project" value="UniProtKB-SubCell"/>
</dbReference>
<evidence type="ECO:0000256" key="8">
    <source>
        <dbReference type="ARBA" id="ARBA00023136"/>
    </source>
</evidence>
<dbReference type="SMART" id="SM00240">
    <property type="entry name" value="FHA"/>
    <property type="match status" value="2"/>
</dbReference>
<dbReference type="InterPro" id="IPR008984">
    <property type="entry name" value="SMAD_FHA_dom_sf"/>
</dbReference>
<reference evidence="13 14" key="1">
    <citation type="submission" date="2020-07" db="EMBL/GenBank/DDBJ databases">
        <title>Sequencing the genomes of 1000 actinobacteria strains.</title>
        <authorList>
            <person name="Klenk H.-P."/>
        </authorList>
    </citation>
    <scope>NUCLEOTIDE SEQUENCE [LARGE SCALE GENOMIC DNA]</scope>
    <source>
        <strain evidence="13 14">DSM 29531</strain>
    </source>
</reference>
<dbReference type="InterPro" id="IPR003439">
    <property type="entry name" value="ABC_transporter-like_ATP-bd"/>
</dbReference>
<dbReference type="FunFam" id="3.40.50.300:FF:000474">
    <property type="entry name" value="Putative ABC transporter ATP-binding subunit"/>
    <property type="match status" value="1"/>
</dbReference>
<dbReference type="Proteomes" id="UP000571817">
    <property type="component" value="Unassembled WGS sequence"/>
</dbReference>
<keyword evidence="3" id="KW-0597">Phosphoprotein</keyword>
<feature type="domain" description="FHA" evidence="11">
    <location>
        <begin position="195"/>
        <end position="244"/>
    </location>
</feature>
<dbReference type="RefSeq" id="WP_179479410.1">
    <property type="nucleotide sequence ID" value="NZ_JACCFW010000001.1"/>
</dbReference>
<evidence type="ECO:0000256" key="3">
    <source>
        <dbReference type="ARBA" id="ARBA00022553"/>
    </source>
</evidence>
<protein>
    <submittedName>
        <fullName evidence="13">ABC-type multidrug transport system ATPase subunit</fullName>
    </submittedName>
</protein>
<dbReference type="SUPFAM" id="SSF49879">
    <property type="entry name" value="SMAD/FHA domain"/>
    <property type="match status" value="2"/>
</dbReference>
<dbReference type="SUPFAM" id="SSF52540">
    <property type="entry name" value="P-loop containing nucleoside triphosphate hydrolases"/>
    <property type="match status" value="1"/>
</dbReference>
<gene>
    <name evidence="13" type="ORF">HNR15_000852</name>
</gene>
<dbReference type="InterPro" id="IPR013525">
    <property type="entry name" value="ABC2_TM"/>
</dbReference>
<accession>A0A853DD18</accession>
<dbReference type="InterPro" id="IPR003593">
    <property type="entry name" value="AAA+_ATPase"/>
</dbReference>
<evidence type="ECO:0000256" key="2">
    <source>
        <dbReference type="ARBA" id="ARBA00022448"/>
    </source>
</evidence>
<feature type="transmembrane region" description="Helical" evidence="10">
    <location>
        <begin position="742"/>
        <end position="766"/>
    </location>
</feature>
<comment type="caution">
    <text evidence="13">The sequence shown here is derived from an EMBL/GenBank/DDBJ whole genome shotgun (WGS) entry which is preliminary data.</text>
</comment>
<dbReference type="InterPro" id="IPR027417">
    <property type="entry name" value="P-loop_NTPase"/>
</dbReference>
<evidence type="ECO:0000256" key="6">
    <source>
        <dbReference type="ARBA" id="ARBA00022840"/>
    </source>
</evidence>
<feature type="region of interest" description="Disordered" evidence="9">
    <location>
        <begin position="111"/>
        <end position="136"/>
    </location>
</feature>
<dbReference type="Pfam" id="PF00005">
    <property type="entry name" value="ABC_tran"/>
    <property type="match status" value="1"/>
</dbReference>
<dbReference type="SMART" id="SM00382">
    <property type="entry name" value="AAA"/>
    <property type="match status" value="1"/>
</dbReference>
<feature type="compositionally biased region" description="Low complexity" evidence="9">
    <location>
        <begin position="121"/>
        <end position="136"/>
    </location>
</feature>
<keyword evidence="14" id="KW-1185">Reference proteome</keyword>
<keyword evidence="7 10" id="KW-1133">Transmembrane helix</keyword>
<feature type="transmembrane region" description="Helical" evidence="10">
    <location>
        <begin position="626"/>
        <end position="649"/>
    </location>
</feature>
<dbReference type="Pfam" id="PF01061">
    <property type="entry name" value="ABC2_membrane"/>
    <property type="match status" value="1"/>
</dbReference>
<feature type="region of interest" description="Disordered" evidence="9">
    <location>
        <begin position="529"/>
        <end position="563"/>
    </location>
</feature>
<feature type="transmembrane region" description="Helical" evidence="10">
    <location>
        <begin position="581"/>
        <end position="606"/>
    </location>
</feature>
<dbReference type="Gene3D" id="2.60.200.20">
    <property type="match status" value="2"/>
</dbReference>
<evidence type="ECO:0000313" key="14">
    <source>
        <dbReference type="Proteomes" id="UP000571817"/>
    </source>
</evidence>
<evidence type="ECO:0000259" key="12">
    <source>
        <dbReference type="PROSITE" id="PS50893"/>
    </source>
</evidence>
<comment type="subcellular location">
    <subcellularLocation>
        <location evidence="1">Membrane</location>
        <topology evidence="1">Multi-pass membrane protein</topology>
    </subcellularLocation>
</comment>
<feature type="domain" description="FHA" evidence="11">
    <location>
        <begin position="30"/>
        <end position="79"/>
    </location>
</feature>
<evidence type="ECO:0000259" key="11">
    <source>
        <dbReference type="PROSITE" id="PS50006"/>
    </source>
</evidence>
<evidence type="ECO:0000313" key="13">
    <source>
        <dbReference type="EMBL" id="NYJ73889.1"/>
    </source>
</evidence>
<evidence type="ECO:0000256" key="4">
    <source>
        <dbReference type="ARBA" id="ARBA00022692"/>
    </source>
</evidence>
<feature type="transmembrane region" description="Helical" evidence="10">
    <location>
        <begin position="711"/>
        <end position="730"/>
    </location>
</feature>
<dbReference type="Pfam" id="PF00498">
    <property type="entry name" value="FHA"/>
    <property type="match status" value="2"/>
</dbReference>
<evidence type="ECO:0000256" key="9">
    <source>
        <dbReference type="SAM" id="MobiDB-lite"/>
    </source>
</evidence>
<dbReference type="PROSITE" id="PS50893">
    <property type="entry name" value="ABC_TRANSPORTER_2"/>
    <property type="match status" value="1"/>
</dbReference>
<feature type="domain" description="ABC transporter" evidence="12">
    <location>
        <begin position="273"/>
        <end position="514"/>
    </location>
</feature>
<keyword evidence="6" id="KW-0067">ATP-binding</keyword>